<dbReference type="SMART" id="SM00530">
    <property type="entry name" value="HTH_XRE"/>
    <property type="match status" value="1"/>
</dbReference>
<evidence type="ECO:0000313" key="3">
    <source>
        <dbReference type="EMBL" id="GJG28595.1"/>
    </source>
</evidence>
<gene>
    <name evidence="3" type="ORF">PRRU23_22950</name>
</gene>
<accession>A0AA37HX79</accession>
<dbReference type="PANTHER" id="PTHR43236:SF1">
    <property type="entry name" value="BLL7220 PROTEIN"/>
    <property type="match status" value="1"/>
</dbReference>
<dbReference type="AlphaFoldDB" id="A0AA37HX79"/>
<organism evidence="3 4">
    <name type="scientific">Segatella bryantii</name>
    <name type="common">Prevotella bryantii</name>
    <dbReference type="NCBI Taxonomy" id="77095"/>
    <lineage>
        <taxon>Bacteria</taxon>
        <taxon>Pseudomonadati</taxon>
        <taxon>Bacteroidota</taxon>
        <taxon>Bacteroidia</taxon>
        <taxon>Bacteroidales</taxon>
        <taxon>Prevotellaceae</taxon>
        <taxon>Segatella</taxon>
    </lineage>
</organism>
<proteinExistence type="inferred from homology"/>
<feature type="domain" description="HTH cro/C1-type" evidence="2">
    <location>
        <begin position="19"/>
        <end position="73"/>
    </location>
</feature>
<dbReference type="GO" id="GO:0003677">
    <property type="term" value="F:DNA binding"/>
    <property type="evidence" value="ECO:0007669"/>
    <property type="project" value="InterPro"/>
</dbReference>
<dbReference type="PANTHER" id="PTHR43236">
    <property type="entry name" value="ANTITOXIN HIGA1"/>
    <property type="match status" value="1"/>
</dbReference>
<dbReference type="EMBL" id="BPTR01000001">
    <property type="protein sequence ID" value="GJG28595.1"/>
    <property type="molecule type" value="Genomic_DNA"/>
</dbReference>
<evidence type="ECO:0000259" key="2">
    <source>
        <dbReference type="PROSITE" id="PS50943"/>
    </source>
</evidence>
<dbReference type="InterPro" id="IPR010982">
    <property type="entry name" value="Lambda_DNA-bd_dom_sf"/>
</dbReference>
<dbReference type="SUPFAM" id="SSF47413">
    <property type="entry name" value="lambda repressor-like DNA-binding domains"/>
    <property type="match status" value="1"/>
</dbReference>
<dbReference type="Gene3D" id="1.10.260.40">
    <property type="entry name" value="lambda repressor-like DNA-binding domains"/>
    <property type="match status" value="1"/>
</dbReference>
<evidence type="ECO:0000256" key="1">
    <source>
        <dbReference type="ARBA" id="ARBA00007227"/>
    </source>
</evidence>
<comment type="caution">
    <text evidence="3">The sequence shown here is derived from an EMBL/GenBank/DDBJ whole genome shotgun (WGS) entry which is preliminary data.</text>
</comment>
<dbReference type="Gene3D" id="1.10.10.2910">
    <property type="match status" value="1"/>
</dbReference>
<dbReference type="InterPro" id="IPR052345">
    <property type="entry name" value="Rad_response_metalloprotease"/>
</dbReference>
<name>A0AA37HX79_SEGBR</name>
<dbReference type="PROSITE" id="PS50943">
    <property type="entry name" value="HTH_CROC1"/>
    <property type="match status" value="1"/>
</dbReference>
<evidence type="ECO:0000313" key="4">
    <source>
        <dbReference type="Proteomes" id="UP000887043"/>
    </source>
</evidence>
<dbReference type="RefSeq" id="WP_006281496.1">
    <property type="nucleotide sequence ID" value="NZ_BPTR01000001.1"/>
</dbReference>
<dbReference type="CDD" id="cd00093">
    <property type="entry name" value="HTH_XRE"/>
    <property type="match status" value="1"/>
</dbReference>
<dbReference type="InterPro" id="IPR010359">
    <property type="entry name" value="IrrE_HExxH"/>
</dbReference>
<dbReference type="Proteomes" id="UP000887043">
    <property type="component" value="Unassembled WGS sequence"/>
</dbReference>
<reference evidence="3" key="1">
    <citation type="submission" date="2021-08" db="EMBL/GenBank/DDBJ databases">
        <title>Prevotella lacticifex sp. nov., isolated from rumen of cow.</title>
        <authorList>
            <person name="Shinkai T."/>
            <person name="Ikeyama N."/>
            <person name="Kumagai M."/>
            <person name="Ohmori H."/>
            <person name="Sakamoto M."/>
            <person name="Ohkuma M."/>
            <person name="Mitsumori M."/>
        </authorList>
    </citation>
    <scope>NUCLEOTIDE SEQUENCE</scope>
    <source>
        <strain evidence="3">DSM 11371</strain>
    </source>
</reference>
<sequence length="361" mass="41529">MATKNLYIPENVSHPGTTLNEKMKEMGMSVKEFAVRTSKPEKTIIAIIKGISSITPEMAVTFESVTKIPANFWMNRQRIYDECLARSKRREQIASFAEWAKKFPYTDMVNQGWIEKKTVQDEKTAVILDFFGVSSPNAWENYYMNQQLKVAFRISLATTKEPYAISAWLRKGELQASEINIKVKYSENLLRSKLSAMKELMRKEPNNFPKQLQSLCAECGIKLIYTPCLRKAPISGSTRWINNIPCIQLSGRSKRYDTFWFSFFHEIGHILLHGKKDIFLEDIDYNEEQLKKEKQANEFSSNVLLTEKETNLIIASNDFGSTALKHYAATFNTHPAIIVGRLQHLGILPFAMHVESFELFN</sequence>
<dbReference type="Pfam" id="PF06114">
    <property type="entry name" value="Peptidase_M78"/>
    <property type="match status" value="1"/>
</dbReference>
<protein>
    <submittedName>
        <fullName evidence="3">XRE family transcriptional regulator</fullName>
    </submittedName>
</protein>
<comment type="similarity">
    <text evidence="1">Belongs to the short-chain fatty acyl-CoA assimilation regulator (ScfR) family.</text>
</comment>
<dbReference type="InterPro" id="IPR001387">
    <property type="entry name" value="Cro/C1-type_HTH"/>
</dbReference>